<evidence type="ECO:0000259" key="2">
    <source>
        <dbReference type="Pfam" id="PF12089"/>
    </source>
</evidence>
<dbReference type="AlphaFoldDB" id="A0AAV5G981"/>
<keyword evidence="1" id="KW-0472">Membrane</keyword>
<gene>
    <name evidence="3" type="ORF">CAT723_18060</name>
</gene>
<protein>
    <submittedName>
        <fullName evidence="3">Membrane protein</fullName>
    </submittedName>
</protein>
<dbReference type="Pfam" id="PF12089">
    <property type="entry name" value="DUF3566"/>
    <property type="match status" value="1"/>
</dbReference>
<proteinExistence type="predicted"/>
<feature type="transmembrane region" description="Helical" evidence="1">
    <location>
        <begin position="21"/>
        <end position="42"/>
    </location>
</feature>
<evidence type="ECO:0000256" key="1">
    <source>
        <dbReference type="SAM" id="Phobius"/>
    </source>
</evidence>
<dbReference type="InterPro" id="IPR021949">
    <property type="entry name" value="DUF3566_TM"/>
</dbReference>
<comment type="caution">
    <text evidence="3">The sequence shown here is derived from an EMBL/GenBank/DDBJ whole genome shotgun (WGS) entry which is preliminary data.</text>
</comment>
<feature type="transmembrane region" description="Helical" evidence="1">
    <location>
        <begin position="62"/>
        <end position="95"/>
    </location>
</feature>
<dbReference type="EMBL" id="BQKK01000004">
    <property type="protein sequence ID" value="GJN43327.1"/>
    <property type="molecule type" value="Genomic_DNA"/>
</dbReference>
<dbReference type="Proteomes" id="UP001054925">
    <property type="component" value="Unassembled WGS sequence"/>
</dbReference>
<sequence>MARRNVSLKRITPLSAFRVGLAMSLVGLVAWLIAVAVLYFGMSQFGIWESMNSLIFDVGGNQSITFGMVFAVCALIGVVVAIFNTILAPLLALIYNAVVDLFGGLDIGLQDSAKPSKAAK</sequence>
<keyword evidence="1" id="KW-1133">Transmembrane helix</keyword>
<accession>A0AAV5G981</accession>
<feature type="domain" description="DUF3566" evidence="2">
    <location>
        <begin position="3"/>
        <end position="111"/>
    </location>
</feature>
<name>A0AAV5G981_CORAM</name>
<reference evidence="3" key="1">
    <citation type="submission" date="2021-12" db="EMBL/GenBank/DDBJ databases">
        <title>Draft genome sequence of Corynebacterium ammoniagenes strain T-723.</title>
        <authorList>
            <person name="Matsuzawa M."/>
            <person name="Hiratani M."/>
            <person name="Abe I."/>
            <person name="Tsuji Y."/>
            <person name="Nakamura J."/>
        </authorList>
    </citation>
    <scope>NUCLEOTIDE SEQUENCE</scope>
    <source>
        <strain evidence="3">T-723</strain>
    </source>
</reference>
<keyword evidence="1" id="KW-0812">Transmembrane</keyword>
<dbReference type="RefSeq" id="WP_040355239.1">
    <property type="nucleotide sequence ID" value="NZ_BQKK01000004.1"/>
</dbReference>
<evidence type="ECO:0000313" key="4">
    <source>
        <dbReference type="Proteomes" id="UP001054925"/>
    </source>
</evidence>
<organism evidence="3 4">
    <name type="scientific">Corynebacterium ammoniagenes</name>
    <name type="common">Brevibacterium ammoniagenes</name>
    <dbReference type="NCBI Taxonomy" id="1697"/>
    <lineage>
        <taxon>Bacteria</taxon>
        <taxon>Bacillati</taxon>
        <taxon>Actinomycetota</taxon>
        <taxon>Actinomycetes</taxon>
        <taxon>Mycobacteriales</taxon>
        <taxon>Corynebacteriaceae</taxon>
        <taxon>Corynebacterium</taxon>
    </lineage>
</organism>
<evidence type="ECO:0000313" key="3">
    <source>
        <dbReference type="EMBL" id="GJN43327.1"/>
    </source>
</evidence>